<evidence type="ECO:0000259" key="2">
    <source>
        <dbReference type="Pfam" id="PF03108"/>
    </source>
</evidence>
<feature type="region of interest" description="Disordered" evidence="1">
    <location>
        <begin position="29"/>
        <end position="111"/>
    </location>
</feature>
<dbReference type="InterPro" id="IPR018289">
    <property type="entry name" value="MULE_transposase_dom"/>
</dbReference>
<evidence type="ECO:0000256" key="1">
    <source>
        <dbReference type="SAM" id="MobiDB-lite"/>
    </source>
</evidence>
<dbReference type="InterPro" id="IPR004332">
    <property type="entry name" value="Transposase_MuDR"/>
</dbReference>
<feature type="domain" description="Transposase MuDR plant" evidence="2">
    <location>
        <begin position="168"/>
        <end position="223"/>
    </location>
</feature>
<evidence type="ECO:0000313" key="4">
    <source>
        <dbReference type="EMBL" id="KAK0576875.1"/>
    </source>
</evidence>
<accession>A0AA39RMS8</accession>
<dbReference type="Pfam" id="PF10551">
    <property type="entry name" value="MULE"/>
    <property type="match status" value="1"/>
</dbReference>
<dbReference type="Pfam" id="PF03108">
    <property type="entry name" value="DBD_Tnp_Mut"/>
    <property type="match status" value="1"/>
</dbReference>
<gene>
    <name evidence="4" type="ORF">LWI29_024713</name>
</gene>
<dbReference type="PANTHER" id="PTHR31973">
    <property type="entry name" value="POLYPROTEIN, PUTATIVE-RELATED"/>
    <property type="match status" value="1"/>
</dbReference>
<reference evidence="4" key="1">
    <citation type="journal article" date="2022" name="Plant J.">
        <title>Strategies of tolerance reflected in two North American maple genomes.</title>
        <authorList>
            <person name="McEvoy S.L."/>
            <person name="Sezen U.U."/>
            <person name="Trouern-Trend A."/>
            <person name="McMahon S.M."/>
            <person name="Schaberg P.G."/>
            <person name="Yang J."/>
            <person name="Wegrzyn J.L."/>
            <person name="Swenson N.G."/>
        </authorList>
    </citation>
    <scope>NUCLEOTIDE SEQUENCE</scope>
    <source>
        <strain evidence="4">NS2018</strain>
    </source>
</reference>
<feature type="compositionally biased region" description="Polar residues" evidence="1">
    <location>
        <begin position="37"/>
        <end position="68"/>
    </location>
</feature>
<keyword evidence="5" id="KW-1185">Reference proteome</keyword>
<name>A0AA39RMS8_ACESA</name>
<feature type="compositionally biased region" description="Acidic residues" evidence="1">
    <location>
        <begin position="97"/>
        <end position="109"/>
    </location>
</feature>
<feature type="compositionally biased region" description="Basic and acidic residues" evidence="1">
    <location>
        <begin position="84"/>
        <end position="96"/>
    </location>
</feature>
<evidence type="ECO:0008006" key="6">
    <source>
        <dbReference type="Google" id="ProtNLM"/>
    </source>
</evidence>
<reference evidence="4" key="2">
    <citation type="submission" date="2023-06" db="EMBL/GenBank/DDBJ databases">
        <authorList>
            <person name="Swenson N.G."/>
            <person name="Wegrzyn J.L."/>
            <person name="Mcevoy S.L."/>
        </authorList>
    </citation>
    <scope>NUCLEOTIDE SEQUENCE</scope>
    <source>
        <strain evidence="4">NS2018</strain>
        <tissue evidence="4">Leaf</tissue>
    </source>
</reference>
<feature type="compositionally biased region" description="Low complexity" evidence="1">
    <location>
        <begin position="72"/>
        <end position="83"/>
    </location>
</feature>
<dbReference type="Proteomes" id="UP001168877">
    <property type="component" value="Unassembled WGS sequence"/>
</dbReference>
<feature type="domain" description="MULE transposase" evidence="3">
    <location>
        <begin position="362"/>
        <end position="456"/>
    </location>
</feature>
<dbReference type="AlphaFoldDB" id="A0AA39RMS8"/>
<organism evidence="4 5">
    <name type="scientific">Acer saccharum</name>
    <name type="common">Sugar maple</name>
    <dbReference type="NCBI Taxonomy" id="4024"/>
    <lineage>
        <taxon>Eukaryota</taxon>
        <taxon>Viridiplantae</taxon>
        <taxon>Streptophyta</taxon>
        <taxon>Embryophyta</taxon>
        <taxon>Tracheophyta</taxon>
        <taxon>Spermatophyta</taxon>
        <taxon>Magnoliopsida</taxon>
        <taxon>eudicotyledons</taxon>
        <taxon>Gunneridae</taxon>
        <taxon>Pentapetalae</taxon>
        <taxon>rosids</taxon>
        <taxon>malvids</taxon>
        <taxon>Sapindales</taxon>
        <taxon>Sapindaceae</taxon>
        <taxon>Hippocastanoideae</taxon>
        <taxon>Acereae</taxon>
        <taxon>Acer</taxon>
    </lineage>
</organism>
<comment type="caution">
    <text evidence="4">The sequence shown here is derived from an EMBL/GenBank/DDBJ whole genome shotgun (WGS) entry which is preliminary data.</text>
</comment>
<protein>
    <recommendedName>
        <fullName evidence="6">Transposase</fullName>
    </recommendedName>
</protein>
<proteinExistence type="predicted"/>
<sequence>MSDDDVEFVIMHKETGWATIDVEFVNKQEFRPPPNPIQSNQNVRNNPVASARFTSARNEQVTPASTTKHVVVDNSIVDSSESIDSSRRSDSSKTSDTEDESGGGDDDDGGIAATVLLTKEQGVSGTPNSSSPSLYTRWTVSGSDLYSIPTVRSVDVFGNPRDRGLLYKGQMFKDKSTLKSTVGSYAFGERFEHRISRSSNTRFTAQCSKRSCGWVLQAWKSNKGTYWHVKAFVNEHTCDRNDNYNVEFKSVSAAVIGDLYASKYRDPGRIIRPKDIVFEMREQHGIHLSYNKAYRSKEHALSQVFGDPRESFQRLSSYFYVLEQANPGTMTKIKTDSRNRLKYAFMAIGASIEGFNSIIRPVIFIDATHLKARTRGVLLVAVCKDGNGMIYPLAFGFANSECTKSWTWFLKKLRKGIQNLDRVTLVSDRHNGIFNAIEAIFPDAAHGICVYHLAQNLKRFCKQRDDVMWLYYCAAYAYRIKDFDRFMGEVKETCPKVYLV</sequence>
<evidence type="ECO:0000313" key="5">
    <source>
        <dbReference type="Proteomes" id="UP001168877"/>
    </source>
</evidence>
<evidence type="ECO:0000259" key="3">
    <source>
        <dbReference type="Pfam" id="PF10551"/>
    </source>
</evidence>
<dbReference type="PANTHER" id="PTHR31973:SF195">
    <property type="entry name" value="MUDR FAMILY TRANSPOSASE"/>
    <property type="match status" value="1"/>
</dbReference>
<dbReference type="EMBL" id="JAUESC010000386">
    <property type="protein sequence ID" value="KAK0576875.1"/>
    <property type="molecule type" value="Genomic_DNA"/>
</dbReference>